<protein>
    <submittedName>
        <fullName evidence="2">Uncharacterized protein</fullName>
    </submittedName>
</protein>
<keyword evidence="1" id="KW-0472">Membrane</keyword>
<gene>
    <name evidence="2" type="ORF">BACI71_70293</name>
</gene>
<proteinExistence type="predicted"/>
<dbReference type="Proteomes" id="UP000437562">
    <property type="component" value="Unassembled WGS sequence"/>
</dbReference>
<feature type="transmembrane region" description="Helical" evidence="1">
    <location>
        <begin position="33"/>
        <end position="55"/>
    </location>
</feature>
<evidence type="ECO:0000313" key="3">
    <source>
        <dbReference type="Proteomes" id="UP000437562"/>
    </source>
</evidence>
<accession>A0A654BAQ3</accession>
<evidence type="ECO:0000256" key="1">
    <source>
        <dbReference type="SAM" id="Phobius"/>
    </source>
</evidence>
<organism evidence="2 3">
    <name type="scientific">Bacillus mycoides</name>
    <dbReference type="NCBI Taxonomy" id="1405"/>
    <lineage>
        <taxon>Bacteria</taxon>
        <taxon>Bacillati</taxon>
        <taxon>Bacillota</taxon>
        <taxon>Bacilli</taxon>
        <taxon>Bacillales</taxon>
        <taxon>Bacillaceae</taxon>
        <taxon>Bacillus</taxon>
        <taxon>Bacillus cereus group</taxon>
    </lineage>
</organism>
<sequence>MALLQTALIFWPSILLLITSFIVISYARTGHVSMPGLIGFSCFVTYGRFVLISLLK</sequence>
<keyword evidence="1" id="KW-0812">Transmembrane</keyword>
<evidence type="ECO:0000313" key="2">
    <source>
        <dbReference type="EMBL" id="VXC77205.1"/>
    </source>
</evidence>
<name>A0A654BAQ3_BACMY</name>
<dbReference type="AlphaFoldDB" id="A0A654BAQ3"/>
<reference evidence="2 3" key="1">
    <citation type="submission" date="2019-10" db="EMBL/GenBank/DDBJ databases">
        <authorList>
            <person name="Karimi E."/>
        </authorList>
    </citation>
    <scope>NUCLEOTIDE SEQUENCE [LARGE SCALE GENOMIC DNA]</scope>
    <source>
        <strain evidence="2">Bacillus sp. 71</strain>
    </source>
</reference>
<keyword evidence="1" id="KW-1133">Transmembrane helix</keyword>
<dbReference type="RefSeq" id="WP_165758148.1">
    <property type="nucleotide sequence ID" value="NZ_CP128137.1"/>
</dbReference>
<feature type="transmembrane region" description="Helical" evidence="1">
    <location>
        <begin position="7"/>
        <end position="27"/>
    </location>
</feature>
<dbReference type="EMBL" id="CABWMC010000032">
    <property type="protein sequence ID" value="VXC77205.1"/>
    <property type="molecule type" value="Genomic_DNA"/>
</dbReference>